<protein>
    <submittedName>
        <fullName evidence="1">Putative prophage protein</fullName>
    </submittedName>
</protein>
<proteinExistence type="predicted"/>
<accession>A0A098ANP8</accession>
<evidence type="ECO:0000313" key="1">
    <source>
        <dbReference type="EMBL" id="CDQ30149.1"/>
    </source>
</evidence>
<dbReference type="Proteomes" id="UP000474228">
    <property type="component" value="Unassembled WGS sequence"/>
</dbReference>
<dbReference type="EMBL" id="LK020690">
    <property type="protein sequence ID" value="CDQ30149.1"/>
    <property type="molecule type" value="Genomic_DNA"/>
</dbReference>
<reference evidence="2 3" key="3">
    <citation type="submission" date="2019-11" db="EMBL/GenBank/DDBJ databases">
        <title>Growth characteristics of pneumococcus vary with the chemical composition of the capsule and with environmental conditions.</title>
        <authorList>
            <person name="Tothpal A."/>
            <person name="Desobry K."/>
            <person name="Joshi S."/>
            <person name="Wyllie A.L."/>
            <person name="Weinberger D.M."/>
        </authorList>
    </citation>
    <scope>NUCLEOTIDE SEQUENCE [LARGE SCALE GENOMIC DNA]</scope>
    <source>
        <strain evidence="2">Pnumococcus22F</strain>
        <strain evidence="3">pnumococcus22F</strain>
    </source>
</reference>
<evidence type="ECO:0000313" key="3">
    <source>
        <dbReference type="Proteomes" id="UP000474228"/>
    </source>
</evidence>
<reference evidence="1" key="2">
    <citation type="submission" date="2014-10" db="EMBL/GenBank/DDBJ databases">
        <title>Contrasting mechanisms driving short-term and long-term diversification of pneumococci.</title>
        <authorList>
            <person name="Croucher N.J."/>
            <person name="Coupland P.C."/>
            <person name="Stevenson A.E."/>
            <person name="Callendrello A."/>
            <person name="Bentley S.D."/>
            <person name="Hanage W.P."/>
        </authorList>
    </citation>
    <scope>NUCLEOTIDE SEQUENCE</scope>
    <source>
        <strain evidence="1">385385</strain>
    </source>
</reference>
<dbReference type="EMBL" id="WNHJ01000043">
    <property type="protein sequence ID" value="MTV63585.1"/>
    <property type="molecule type" value="Genomic_DNA"/>
</dbReference>
<dbReference type="AlphaFoldDB" id="A0A098ANP8"/>
<name>A0A098ANP8_STREE</name>
<evidence type="ECO:0000313" key="2">
    <source>
        <dbReference type="EMBL" id="MTV63585.1"/>
    </source>
</evidence>
<gene>
    <name evidence="2" type="ORF">GM539_09350</name>
</gene>
<reference evidence="1" key="1">
    <citation type="submission" date="2014-04" db="EMBL/GenBank/DDBJ databases">
        <authorList>
            <person name="Croucher N."/>
        </authorList>
    </citation>
    <scope>NUCLEOTIDE SEQUENCE</scope>
    <source>
        <strain evidence="1">385385</strain>
    </source>
</reference>
<sequence>MQRTAVINTPFTIVTSKTEQNIEIVGSSLWSPVAEFVKQDRQLSLDENGDLFEPEYKLVLEAKQSVDMILDSAYAAGEFAKDTKEVQTLFKFIEENKKNLFEELGFHGVLL</sequence>
<dbReference type="RefSeq" id="WP_001189839.1">
    <property type="nucleotide sequence ID" value="NZ_AP026917.1"/>
</dbReference>
<organism evidence="1">
    <name type="scientific">Streptococcus pneumoniae</name>
    <dbReference type="NCBI Taxonomy" id="1313"/>
    <lineage>
        <taxon>Bacteria</taxon>
        <taxon>Bacillati</taxon>
        <taxon>Bacillota</taxon>
        <taxon>Bacilli</taxon>
        <taxon>Lactobacillales</taxon>
        <taxon>Streptococcaceae</taxon>
        <taxon>Streptococcus</taxon>
    </lineage>
</organism>